<dbReference type="EMBL" id="CP038485">
    <property type="protein sequence ID" value="QFZ26330.1"/>
    <property type="molecule type" value="Genomic_DNA"/>
</dbReference>
<name>A0ACD0WGC9_CLALS</name>
<dbReference type="Proteomes" id="UP000326582">
    <property type="component" value="Chromosome 2"/>
</dbReference>
<reference evidence="2" key="1">
    <citation type="journal article" date="2019" name="MBio">
        <title>Comparative genomics for the elucidation of multidrug resistance (MDR) in Candida lusitaniae.</title>
        <authorList>
            <person name="Kannan A."/>
            <person name="Asner S.A."/>
            <person name="Trachsel E."/>
            <person name="Kelly S."/>
            <person name="Parker J."/>
            <person name="Sanglard D."/>
        </authorList>
    </citation>
    <scope>NUCLEOTIDE SEQUENCE [LARGE SCALE GENOMIC DNA]</scope>
    <source>
        <strain evidence="2">P1</strain>
    </source>
</reference>
<sequence>MVNVKKKQAYQDSQIQGTNDSSILSKRSVEAIYGPVLNPDATRYLELLLPKAKRRSPGDNRVFWIRMETVKRAISSIASKYPKQKIRVINLGCGFDSLAFELISSDPRFECLDFDYPDLAEKKSAMIRNVPEILDTLGAQIDMESSLGTVWASQSYKLVGCDLKDADLFHKQIDALLDNDGAAIFLAEVSLAYMVPEDANRIVQICGQIPNAHFLSLEQILPAGKDHFFAQKMLYHFGHLSSPLQCVEAYPSKEKQLDRFSKYFHFSEVLDLFEAWEHFFSIEEKRKVALVEDFDEWEELILYCQHYIILHATVSEQAIFPRPNPEFELPCTEPISLTCHSMDLSVNLKFPAASSSGAVYVHGGLSQTRTDQLLKIEHSISVVTTKAKPSPRMSHCMVSLDDGTLLLIGGRTRPGFQLSDVWLFSTANQEWSLLGNMPESMSRHSAVCISTGKALVFANGKFWEVTKAPFTVTEVATEGHIPSLKSYCIVYDSLSKTGYVIGGMENDIEPRLSGAMYKFVYGDTIAVSLFVESSHLARISAMAKLIESDLYLMGGTGKMSPRRSDTILKISLSTEKVYAVPISDTVWKTFPVFVGSQLAGNTIVGGGAVCYTFGSSYNKTYTVDF</sequence>
<evidence type="ECO:0000313" key="1">
    <source>
        <dbReference type="EMBL" id="QFZ26330.1"/>
    </source>
</evidence>
<accession>A0ACD0WGC9</accession>
<keyword evidence="2" id="KW-1185">Reference proteome</keyword>
<evidence type="ECO:0000313" key="2">
    <source>
        <dbReference type="Proteomes" id="UP000326582"/>
    </source>
</evidence>
<protein>
    <submittedName>
        <fullName evidence="1">tRNA wybutosine-synthesizing protein</fullName>
    </submittedName>
</protein>
<gene>
    <name evidence="1" type="ORF">EJF14_20230</name>
</gene>
<proteinExistence type="predicted"/>
<organism evidence="1 2">
    <name type="scientific">Clavispora lusitaniae</name>
    <name type="common">Candida lusitaniae</name>
    <dbReference type="NCBI Taxonomy" id="36911"/>
    <lineage>
        <taxon>Eukaryota</taxon>
        <taxon>Fungi</taxon>
        <taxon>Dikarya</taxon>
        <taxon>Ascomycota</taxon>
        <taxon>Saccharomycotina</taxon>
        <taxon>Pichiomycetes</taxon>
        <taxon>Metschnikowiaceae</taxon>
        <taxon>Clavispora</taxon>
    </lineage>
</organism>